<name>A0AB38UES7_BACT4</name>
<dbReference type="RefSeq" id="WP_182425241.1">
    <property type="nucleotide sequence ID" value="NZ_CAXSTA010000031.1"/>
</dbReference>
<gene>
    <name evidence="1" type="ORF">KQP74_02080</name>
</gene>
<dbReference type="AlphaFoldDB" id="A0AB38UES7"/>
<evidence type="ECO:0000313" key="1">
    <source>
        <dbReference type="EMBL" id="UYU91444.1"/>
    </source>
</evidence>
<dbReference type="EMBL" id="CP083685">
    <property type="protein sequence ID" value="UYU91444.1"/>
    <property type="molecule type" value="Genomic_DNA"/>
</dbReference>
<proteinExistence type="predicted"/>
<organism evidence="1 2">
    <name type="scientific">Bacteroides thetaiotaomicron</name>
    <dbReference type="NCBI Taxonomy" id="818"/>
    <lineage>
        <taxon>Bacteria</taxon>
        <taxon>Pseudomonadati</taxon>
        <taxon>Bacteroidota</taxon>
        <taxon>Bacteroidia</taxon>
        <taxon>Bacteroidales</taxon>
        <taxon>Bacteroidaceae</taxon>
        <taxon>Bacteroides</taxon>
    </lineage>
</organism>
<evidence type="ECO:0000313" key="2">
    <source>
        <dbReference type="Proteomes" id="UP001162960"/>
    </source>
</evidence>
<dbReference type="Proteomes" id="UP001162960">
    <property type="component" value="Chromosome"/>
</dbReference>
<protein>
    <submittedName>
        <fullName evidence="1">Uncharacterized protein</fullName>
    </submittedName>
</protein>
<sequence length="51" mass="5815">MKNCLTANNRALITIDTQVQESLNEYTGGFTLFRAQELEKTKADIIFQTAY</sequence>
<reference evidence="1" key="1">
    <citation type="submission" date="2021-06" db="EMBL/GenBank/DDBJ databases">
        <title>Interrogation of the integrated mobile genetic elements in gut-associated Bacteroides with a consensus prediction approach.</title>
        <authorList>
            <person name="Campbell D.E."/>
            <person name="Leigh J.R."/>
            <person name="Kim T."/>
            <person name="England W."/>
            <person name="Whitaker R.J."/>
            <person name="Degnan P.H."/>
        </authorList>
    </citation>
    <scope>NUCLEOTIDE SEQUENCE</scope>
    <source>
        <strain evidence="1">VPI-3443</strain>
    </source>
</reference>
<accession>A0AB38UES7</accession>